<dbReference type="EMBL" id="BPLR01001622">
    <property type="protein sequence ID" value="GIZ03564.1"/>
    <property type="molecule type" value="Genomic_DNA"/>
</dbReference>
<keyword evidence="2" id="KW-1185">Reference proteome</keyword>
<protein>
    <submittedName>
        <fullName evidence="1">Uncharacterized protein</fullName>
    </submittedName>
</protein>
<comment type="caution">
    <text evidence="1">The sequence shown here is derived from an EMBL/GenBank/DDBJ whole genome shotgun (WGS) entry which is preliminary data.</text>
</comment>
<accession>A0AAV4YBK4</accession>
<name>A0AAV4YBK4_CAEEX</name>
<organism evidence="1 2">
    <name type="scientific">Caerostris extrusa</name>
    <name type="common">Bark spider</name>
    <name type="synonym">Caerostris bankana</name>
    <dbReference type="NCBI Taxonomy" id="172846"/>
    <lineage>
        <taxon>Eukaryota</taxon>
        <taxon>Metazoa</taxon>
        <taxon>Ecdysozoa</taxon>
        <taxon>Arthropoda</taxon>
        <taxon>Chelicerata</taxon>
        <taxon>Arachnida</taxon>
        <taxon>Araneae</taxon>
        <taxon>Araneomorphae</taxon>
        <taxon>Entelegynae</taxon>
        <taxon>Araneoidea</taxon>
        <taxon>Araneidae</taxon>
        <taxon>Caerostris</taxon>
    </lineage>
</organism>
<gene>
    <name evidence="1" type="ORF">CEXT_725441</name>
</gene>
<dbReference type="Proteomes" id="UP001054945">
    <property type="component" value="Unassembled WGS sequence"/>
</dbReference>
<proteinExistence type="predicted"/>
<reference evidence="1 2" key="1">
    <citation type="submission" date="2021-06" db="EMBL/GenBank/DDBJ databases">
        <title>Caerostris extrusa draft genome.</title>
        <authorList>
            <person name="Kono N."/>
            <person name="Arakawa K."/>
        </authorList>
    </citation>
    <scope>NUCLEOTIDE SEQUENCE [LARGE SCALE GENOMIC DNA]</scope>
</reference>
<evidence type="ECO:0000313" key="1">
    <source>
        <dbReference type="EMBL" id="GIZ03564.1"/>
    </source>
</evidence>
<dbReference type="AlphaFoldDB" id="A0AAV4YBK4"/>
<evidence type="ECO:0000313" key="2">
    <source>
        <dbReference type="Proteomes" id="UP001054945"/>
    </source>
</evidence>
<sequence>MTLESSNFSSCCMTLHNVRKPALSEPLKSLILKLKGWNYKADNSAITLIKAGGHERRTVPGVRGTDASLIENPTNKHGCRVVKKMVEWPILKG</sequence>